<dbReference type="PANTHER" id="PTHR23028:SF53">
    <property type="entry name" value="ACYL_TRANSF_3 DOMAIN-CONTAINING PROTEIN"/>
    <property type="match status" value="1"/>
</dbReference>
<feature type="transmembrane region" description="Helical" evidence="1">
    <location>
        <begin position="20"/>
        <end position="38"/>
    </location>
</feature>
<name>A0AAE3QQT3_9BACT</name>
<feature type="domain" description="Acyltransferase 3" evidence="2">
    <location>
        <begin position="24"/>
        <end position="374"/>
    </location>
</feature>
<dbReference type="RefSeq" id="WP_313983890.1">
    <property type="nucleotide sequence ID" value="NZ_JASJOS010000012.1"/>
</dbReference>
<feature type="transmembrane region" description="Helical" evidence="1">
    <location>
        <begin position="356"/>
        <end position="381"/>
    </location>
</feature>
<keyword evidence="1" id="KW-0472">Membrane</keyword>
<feature type="transmembrane region" description="Helical" evidence="1">
    <location>
        <begin position="193"/>
        <end position="221"/>
    </location>
</feature>
<gene>
    <name evidence="3" type="ORF">QNI16_24465</name>
</gene>
<protein>
    <submittedName>
        <fullName evidence="3">Acyltransferase</fullName>
        <ecNumber evidence="3">2.3.-.-</ecNumber>
    </submittedName>
</protein>
<proteinExistence type="predicted"/>
<dbReference type="GO" id="GO:0016747">
    <property type="term" value="F:acyltransferase activity, transferring groups other than amino-acyl groups"/>
    <property type="evidence" value="ECO:0007669"/>
    <property type="project" value="InterPro"/>
</dbReference>
<reference evidence="3" key="1">
    <citation type="submission" date="2023-05" db="EMBL/GenBank/DDBJ databases">
        <authorList>
            <person name="Zhang X."/>
        </authorList>
    </citation>
    <scope>NUCLEOTIDE SEQUENCE</scope>
    <source>
        <strain evidence="3">YF14B1</strain>
    </source>
</reference>
<feature type="transmembrane region" description="Helical" evidence="1">
    <location>
        <begin position="143"/>
        <end position="164"/>
    </location>
</feature>
<comment type="caution">
    <text evidence="3">The sequence shown here is derived from an EMBL/GenBank/DDBJ whole genome shotgun (WGS) entry which is preliminary data.</text>
</comment>
<feature type="transmembrane region" description="Helical" evidence="1">
    <location>
        <begin position="327"/>
        <end position="350"/>
    </location>
</feature>
<feature type="transmembrane region" description="Helical" evidence="1">
    <location>
        <begin position="271"/>
        <end position="288"/>
    </location>
</feature>
<evidence type="ECO:0000313" key="4">
    <source>
        <dbReference type="Proteomes" id="UP001241110"/>
    </source>
</evidence>
<evidence type="ECO:0000256" key="1">
    <source>
        <dbReference type="SAM" id="Phobius"/>
    </source>
</evidence>
<evidence type="ECO:0000313" key="3">
    <source>
        <dbReference type="EMBL" id="MDJ1483675.1"/>
    </source>
</evidence>
<dbReference type="AlphaFoldDB" id="A0AAE3QQT3"/>
<keyword evidence="1" id="KW-0812">Transmembrane</keyword>
<dbReference type="GO" id="GO:0000271">
    <property type="term" value="P:polysaccharide biosynthetic process"/>
    <property type="evidence" value="ECO:0007669"/>
    <property type="project" value="TreeGrafter"/>
</dbReference>
<keyword evidence="3" id="KW-0012">Acyltransferase</keyword>
<evidence type="ECO:0000259" key="2">
    <source>
        <dbReference type="Pfam" id="PF01757"/>
    </source>
</evidence>
<keyword evidence="1" id="KW-1133">Transmembrane helix</keyword>
<dbReference type="Proteomes" id="UP001241110">
    <property type="component" value="Unassembled WGS sequence"/>
</dbReference>
<dbReference type="EC" id="2.3.-.-" evidence="3"/>
<dbReference type="GO" id="GO:0016020">
    <property type="term" value="C:membrane"/>
    <property type="evidence" value="ECO:0007669"/>
    <property type="project" value="TreeGrafter"/>
</dbReference>
<feature type="transmembrane region" description="Helical" evidence="1">
    <location>
        <begin position="58"/>
        <end position="83"/>
    </location>
</feature>
<dbReference type="PANTHER" id="PTHR23028">
    <property type="entry name" value="ACETYLTRANSFERASE"/>
    <property type="match status" value="1"/>
</dbReference>
<dbReference type="EMBL" id="JASJOS010000012">
    <property type="protein sequence ID" value="MDJ1483675.1"/>
    <property type="molecule type" value="Genomic_DNA"/>
</dbReference>
<dbReference type="InterPro" id="IPR050879">
    <property type="entry name" value="Acyltransferase_3"/>
</dbReference>
<keyword evidence="3" id="KW-0808">Transferase</keyword>
<feature type="transmembrane region" description="Helical" evidence="1">
    <location>
        <begin position="241"/>
        <end position="259"/>
    </location>
</feature>
<dbReference type="Pfam" id="PF01757">
    <property type="entry name" value="Acyl_transf_3"/>
    <property type="match status" value="1"/>
</dbReference>
<feature type="transmembrane region" description="Helical" evidence="1">
    <location>
        <begin position="294"/>
        <end position="315"/>
    </location>
</feature>
<dbReference type="InterPro" id="IPR002656">
    <property type="entry name" value="Acyl_transf_3_dom"/>
</dbReference>
<sequence length="395" mass="45173">MVKKLLKANTSNSVSTSVSVFFPNLNGIRCIASLLVLFHHMEILKAFFGMKNFSENIFIARIGGLGVVLFFVLSGFLITYLLLTEKQKHSHIAIKSFYMRRILRIWPLYYLVVILAFLVLPRFDFFYIPHLSDNLLTDFSLKLTLYLLILPNVASVVTSTVPYAGQAWSVGVEEQFYLLWPIILSKTQHYLEVLCAIIVVIVIFSNGFIGDGLITLGHYLHISNPDWYTLSTIVTKFFKDLRISCMAIGGIGAYVLFFNKEEILKILFSRSVQLFTYAVLVLLLLRGTPVSQEFYAVLFIIFILNMAANTNRLFSLENSIINYLGKISFGLYMCHNIAIVIAIRVFLYFFSTVDNLFHHLILTGMVFSIAIIIAALSYHCIEIRFMKLKLYFTRS</sequence>
<organism evidence="3 4">
    <name type="scientific">Xanthocytophaga flava</name>
    <dbReference type="NCBI Taxonomy" id="3048013"/>
    <lineage>
        <taxon>Bacteria</taxon>
        <taxon>Pseudomonadati</taxon>
        <taxon>Bacteroidota</taxon>
        <taxon>Cytophagia</taxon>
        <taxon>Cytophagales</taxon>
        <taxon>Rhodocytophagaceae</taxon>
        <taxon>Xanthocytophaga</taxon>
    </lineage>
</organism>
<accession>A0AAE3QQT3</accession>
<feature type="transmembrane region" description="Helical" evidence="1">
    <location>
        <begin position="103"/>
        <end position="123"/>
    </location>
</feature>